<dbReference type="InterPro" id="IPR035905">
    <property type="entry name" value="Barstar-like_sf"/>
</dbReference>
<dbReference type="Pfam" id="PF01337">
    <property type="entry name" value="Barstar"/>
    <property type="match status" value="1"/>
</dbReference>
<dbReference type="EMBL" id="FR872658">
    <property type="protein sequence ID" value="CCB91867.1"/>
    <property type="molecule type" value="Genomic_DNA"/>
</dbReference>
<reference evidence="3" key="1">
    <citation type="submission" date="2011-05" db="EMBL/GenBank/DDBJ databases">
        <title>Unity in variety -- the pan-genome of the Chlamydiae.</title>
        <authorList>
            <person name="Collingro A."/>
            <person name="Tischler P."/>
            <person name="Weinmaier T."/>
            <person name="Penz T."/>
            <person name="Heinz E."/>
            <person name="Brunham R.C."/>
            <person name="Read T.D."/>
            <person name="Bavoil P.M."/>
            <person name="Sachse K."/>
            <person name="Kahane S."/>
            <person name="Friedman M.G."/>
            <person name="Rattei T."/>
            <person name="Myers G.S.A."/>
            <person name="Horn M."/>
        </authorList>
    </citation>
    <scope>NUCLEOTIDE SEQUENCE</scope>
    <source>
        <strain evidence="3">2032/99</strain>
    </source>
</reference>
<evidence type="ECO:0000313" key="3">
    <source>
        <dbReference type="EMBL" id="CCB91867.1"/>
    </source>
</evidence>
<protein>
    <recommendedName>
        <fullName evidence="2">Barstar (barnase inhibitor) domain-containing protein</fullName>
    </recommendedName>
</protein>
<dbReference type="InterPro" id="IPR000468">
    <property type="entry name" value="Barstar"/>
</dbReference>
<accession>F8LEF1</accession>
<name>F8LEF1_9BACT</name>
<comment type="similarity">
    <text evidence="1">Belongs to the barstar family.</text>
</comment>
<evidence type="ECO:0000259" key="2">
    <source>
        <dbReference type="Pfam" id="PF01337"/>
    </source>
</evidence>
<organism evidence="3">
    <name type="scientific">Waddlia chondrophila 2032/99</name>
    <dbReference type="NCBI Taxonomy" id="765953"/>
    <lineage>
        <taxon>Bacteria</taxon>
        <taxon>Pseudomonadati</taxon>
        <taxon>Chlamydiota</taxon>
        <taxon>Chlamydiia</taxon>
        <taxon>Parachlamydiales</taxon>
        <taxon>Waddliaceae</taxon>
        <taxon>Waddlia</taxon>
    </lineage>
</organism>
<dbReference type="AlphaFoldDB" id="F8LEF1"/>
<sequence length="163" mass="18654">MAMTISGFISRPEKPWLFTTQKTITQQDIPEGILLLELNAVSMSNLDDLYREFAAAFKFPDYFGYNFNALDECITDLEWLPADGYLLVIKNSDRLLSKEPNDILESFLSILDSAGEEWATPIVQGEDWDREEVPFHVLLELDKGKVPSFQSRLKNLGFEIDNL</sequence>
<proteinExistence type="inferred from homology"/>
<gene>
    <name evidence="3" type="ORF">WCH_AA00220</name>
</gene>
<dbReference type="Gene3D" id="3.30.370.10">
    <property type="entry name" value="Barstar-like"/>
    <property type="match status" value="1"/>
</dbReference>
<dbReference type="SUPFAM" id="SSF52038">
    <property type="entry name" value="Barstar-related"/>
    <property type="match status" value="1"/>
</dbReference>
<evidence type="ECO:0000256" key="1">
    <source>
        <dbReference type="ARBA" id="ARBA00006845"/>
    </source>
</evidence>
<feature type="domain" description="Barstar (barnase inhibitor)" evidence="2">
    <location>
        <begin position="36"/>
        <end position="139"/>
    </location>
</feature>